<dbReference type="PANTHER" id="PTHR31279:SF13">
    <property type="entry name" value="PROTEIN EXORDIUM-LIKE 6"/>
    <property type="match status" value="1"/>
</dbReference>
<keyword evidence="4 6" id="KW-0732">Signal</keyword>
<dbReference type="GO" id="GO:0048046">
    <property type="term" value="C:apoplast"/>
    <property type="evidence" value="ECO:0007669"/>
    <property type="project" value="UniProtKB-SubCell"/>
</dbReference>
<comment type="subcellular location">
    <subcellularLocation>
        <location evidence="1">Secreted</location>
        <location evidence="1">Extracellular space</location>
        <location evidence="1">Apoplast</location>
    </subcellularLocation>
</comment>
<name>A0AAP0HR09_9MAGN</name>
<dbReference type="EMBL" id="JBBNAG010000011">
    <property type="protein sequence ID" value="KAK9095534.1"/>
    <property type="molecule type" value="Genomic_DNA"/>
</dbReference>
<dbReference type="Pfam" id="PF04674">
    <property type="entry name" value="Phi_1"/>
    <property type="match status" value="1"/>
</dbReference>
<protein>
    <recommendedName>
        <fullName evidence="9">Protein EXORDIUM-like 2</fullName>
    </recommendedName>
</protein>
<keyword evidence="8" id="KW-1185">Reference proteome</keyword>
<evidence type="ECO:0008006" key="9">
    <source>
        <dbReference type="Google" id="ProtNLM"/>
    </source>
</evidence>
<dbReference type="PANTHER" id="PTHR31279">
    <property type="entry name" value="PROTEIN EXORDIUM-LIKE 5"/>
    <property type="match status" value="1"/>
</dbReference>
<evidence type="ECO:0000256" key="4">
    <source>
        <dbReference type="ARBA" id="ARBA00022729"/>
    </source>
</evidence>
<gene>
    <name evidence="7" type="ORF">Scep_027003</name>
</gene>
<dbReference type="Proteomes" id="UP001419268">
    <property type="component" value="Unassembled WGS sequence"/>
</dbReference>
<evidence type="ECO:0000256" key="5">
    <source>
        <dbReference type="ARBA" id="ARBA00023591"/>
    </source>
</evidence>
<evidence type="ECO:0000313" key="8">
    <source>
        <dbReference type="Proteomes" id="UP001419268"/>
    </source>
</evidence>
<evidence type="ECO:0000256" key="2">
    <source>
        <dbReference type="ARBA" id="ARBA00022523"/>
    </source>
</evidence>
<feature type="signal peptide" evidence="6">
    <location>
        <begin position="1"/>
        <end position="33"/>
    </location>
</feature>
<dbReference type="AlphaFoldDB" id="A0AAP0HR09"/>
<evidence type="ECO:0000256" key="1">
    <source>
        <dbReference type="ARBA" id="ARBA00004271"/>
    </source>
</evidence>
<keyword evidence="3" id="KW-0964">Secreted</keyword>
<feature type="chain" id="PRO_5042860454" description="Protein EXORDIUM-like 2" evidence="6">
    <location>
        <begin position="34"/>
        <end position="318"/>
    </location>
</feature>
<reference evidence="7 8" key="1">
    <citation type="submission" date="2024-01" db="EMBL/GenBank/DDBJ databases">
        <title>Genome assemblies of Stephania.</title>
        <authorList>
            <person name="Yang L."/>
        </authorList>
    </citation>
    <scope>NUCLEOTIDE SEQUENCE [LARGE SCALE GENOMIC DNA]</scope>
    <source>
        <strain evidence="7">JXDWG</strain>
        <tissue evidence="7">Leaf</tissue>
    </source>
</reference>
<dbReference type="InterPro" id="IPR006766">
    <property type="entry name" value="EXORDIUM-like"/>
</dbReference>
<evidence type="ECO:0000313" key="7">
    <source>
        <dbReference type="EMBL" id="KAK9095534.1"/>
    </source>
</evidence>
<sequence>MAMACWKASLFLPTFLLVLVLVLLLQYPSGSEARPKQLEPLKHDSGPLLNGTVKLGILWYGRFSNSQKIAVRDFLSSLHAQGRVPRPSVATWWRHIEAYRGAIPGSRLKGKKIPRILVKVVSQKTDGGYSVGKILTHAYFPTLAGKVTGGDDSIVAVIIAARDVSVEGTCLGQCSVHGVLETGRGLFMALGNPETECPGDCGWPFFPSTIGPQIGLPLIPPNRGGIGADAIVMSLAGALAHSVTNPYGNGFSSPFGRETKEAVSICNKVFGTGAMEGYPGKVLVARGRGHYNANGVGGKKFLLPAIWNPIKQKCWTLV</sequence>
<organism evidence="7 8">
    <name type="scientific">Stephania cephalantha</name>
    <dbReference type="NCBI Taxonomy" id="152367"/>
    <lineage>
        <taxon>Eukaryota</taxon>
        <taxon>Viridiplantae</taxon>
        <taxon>Streptophyta</taxon>
        <taxon>Embryophyta</taxon>
        <taxon>Tracheophyta</taxon>
        <taxon>Spermatophyta</taxon>
        <taxon>Magnoliopsida</taxon>
        <taxon>Ranunculales</taxon>
        <taxon>Menispermaceae</taxon>
        <taxon>Menispermoideae</taxon>
        <taxon>Cissampelideae</taxon>
        <taxon>Stephania</taxon>
    </lineage>
</organism>
<evidence type="ECO:0000256" key="6">
    <source>
        <dbReference type="SAM" id="SignalP"/>
    </source>
</evidence>
<keyword evidence="2" id="KW-0052">Apoplast</keyword>
<evidence type="ECO:0000256" key="3">
    <source>
        <dbReference type="ARBA" id="ARBA00022525"/>
    </source>
</evidence>
<proteinExistence type="inferred from homology"/>
<comment type="caution">
    <text evidence="7">The sequence shown here is derived from an EMBL/GenBank/DDBJ whole genome shotgun (WGS) entry which is preliminary data.</text>
</comment>
<accession>A0AAP0HR09</accession>
<comment type="similarity">
    <text evidence="5">Belongs to the EXORDIUM family.</text>
</comment>